<dbReference type="GeneID" id="25728217"/>
<evidence type="ECO:0000313" key="7">
    <source>
        <dbReference type="Proteomes" id="UP000054498"/>
    </source>
</evidence>
<evidence type="ECO:0000259" key="5">
    <source>
        <dbReference type="SMART" id="SM00822"/>
    </source>
</evidence>
<accession>A0A0D2M6W5</accession>
<dbReference type="KEGG" id="mng:MNEG_10999"/>
<dbReference type="PRINTS" id="PR00081">
    <property type="entry name" value="GDHRDH"/>
</dbReference>
<protein>
    <submittedName>
        <fullName evidence="6">DltE</fullName>
        <ecNumber evidence="6">1.-.-.-</ecNumber>
    </submittedName>
</protein>
<dbReference type="Pfam" id="PF00106">
    <property type="entry name" value="adh_short"/>
    <property type="match status" value="1"/>
</dbReference>
<dbReference type="Gene3D" id="3.40.50.720">
    <property type="entry name" value="NAD(P)-binding Rossmann-like Domain"/>
    <property type="match status" value="1"/>
</dbReference>
<keyword evidence="7" id="KW-1185">Reference proteome</keyword>
<evidence type="ECO:0000256" key="3">
    <source>
        <dbReference type="ARBA" id="ARBA00037096"/>
    </source>
</evidence>
<comment type="function">
    <text evidence="3">Putative oxidoreductase.</text>
</comment>
<dbReference type="PROSITE" id="PS00061">
    <property type="entry name" value="ADH_SHORT"/>
    <property type="match status" value="1"/>
</dbReference>
<sequence>MDITKNSTILITGATSGIGLAFAERLLAAGSTVIVCGRRQALLDEIKARHPQIITRRADVASARERVALRDWAVSEYPQLNVVINNAGIQRHVGADFAVDEPWEDTWSEIEINVGGVVHLSKLFLPHLRTVERPAIVNVTSGLSFVPRADVAVYCASKAAVHSFSVSLRHLESTRPRPDGAAAVRVIEVVPPAVNTDLGGPGLHDFGEPLDAYADSVIADLAAGKDTSYYGFSGKLASLPSSGEEWDKAFTMLNSLGK</sequence>
<dbReference type="InterPro" id="IPR036291">
    <property type="entry name" value="NAD(P)-bd_dom_sf"/>
</dbReference>
<dbReference type="AlphaFoldDB" id="A0A0D2M6W5"/>
<dbReference type="EMBL" id="KK102770">
    <property type="protein sequence ID" value="KIY96961.1"/>
    <property type="molecule type" value="Genomic_DNA"/>
</dbReference>
<dbReference type="STRING" id="145388.A0A0D2M6W5"/>
<proteinExistence type="inferred from homology"/>
<evidence type="ECO:0000256" key="4">
    <source>
        <dbReference type="RuleBase" id="RU000363"/>
    </source>
</evidence>
<dbReference type="EC" id="1.-.-.-" evidence="6"/>
<keyword evidence="2 6" id="KW-0560">Oxidoreductase</keyword>
<dbReference type="GO" id="GO:0016491">
    <property type="term" value="F:oxidoreductase activity"/>
    <property type="evidence" value="ECO:0007669"/>
    <property type="project" value="UniProtKB-KW"/>
</dbReference>
<dbReference type="OrthoDB" id="37659at2759"/>
<dbReference type="RefSeq" id="XP_013895981.1">
    <property type="nucleotide sequence ID" value="XM_014040527.1"/>
</dbReference>
<evidence type="ECO:0000313" key="6">
    <source>
        <dbReference type="EMBL" id="KIY96961.1"/>
    </source>
</evidence>
<dbReference type="Proteomes" id="UP000054498">
    <property type="component" value="Unassembled WGS sequence"/>
</dbReference>
<comment type="similarity">
    <text evidence="1 4">Belongs to the short-chain dehydrogenases/reductases (SDR) family.</text>
</comment>
<evidence type="ECO:0000256" key="2">
    <source>
        <dbReference type="ARBA" id="ARBA00023002"/>
    </source>
</evidence>
<organism evidence="6 7">
    <name type="scientific">Monoraphidium neglectum</name>
    <dbReference type="NCBI Taxonomy" id="145388"/>
    <lineage>
        <taxon>Eukaryota</taxon>
        <taxon>Viridiplantae</taxon>
        <taxon>Chlorophyta</taxon>
        <taxon>core chlorophytes</taxon>
        <taxon>Chlorophyceae</taxon>
        <taxon>CS clade</taxon>
        <taxon>Sphaeropleales</taxon>
        <taxon>Selenastraceae</taxon>
        <taxon>Monoraphidium</taxon>
    </lineage>
</organism>
<dbReference type="GO" id="GO:0016020">
    <property type="term" value="C:membrane"/>
    <property type="evidence" value="ECO:0007669"/>
    <property type="project" value="TreeGrafter"/>
</dbReference>
<gene>
    <name evidence="6" type="ORF">MNEG_10999</name>
</gene>
<dbReference type="PRINTS" id="PR00080">
    <property type="entry name" value="SDRFAMILY"/>
</dbReference>
<dbReference type="SUPFAM" id="SSF51735">
    <property type="entry name" value="NAD(P)-binding Rossmann-fold domains"/>
    <property type="match status" value="1"/>
</dbReference>
<dbReference type="SMART" id="SM00822">
    <property type="entry name" value="PKS_KR"/>
    <property type="match status" value="1"/>
</dbReference>
<evidence type="ECO:0000256" key="1">
    <source>
        <dbReference type="ARBA" id="ARBA00006484"/>
    </source>
</evidence>
<dbReference type="PANTHER" id="PTHR44196">
    <property type="entry name" value="DEHYDROGENASE/REDUCTASE SDR FAMILY MEMBER 7B"/>
    <property type="match status" value="1"/>
</dbReference>
<dbReference type="PANTHER" id="PTHR44196:SF1">
    <property type="entry name" value="DEHYDROGENASE_REDUCTASE SDR FAMILY MEMBER 7B"/>
    <property type="match status" value="1"/>
</dbReference>
<feature type="domain" description="Ketoreductase" evidence="5">
    <location>
        <begin position="7"/>
        <end position="193"/>
    </location>
</feature>
<dbReference type="InterPro" id="IPR020904">
    <property type="entry name" value="Sc_DH/Rdtase_CS"/>
</dbReference>
<dbReference type="InterPro" id="IPR002347">
    <property type="entry name" value="SDR_fam"/>
</dbReference>
<dbReference type="InterPro" id="IPR057326">
    <property type="entry name" value="KR_dom"/>
</dbReference>
<reference evidence="6 7" key="1">
    <citation type="journal article" date="2013" name="BMC Genomics">
        <title>Reconstruction of the lipid metabolism for the microalga Monoraphidium neglectum from its genome sequence reveals characteristics suitable for biofuel production.</title>
        <authorList>
            <person name="Bogen C."/>
            <person name="Al-Dilaimi A."/>
            <person name="Albersmeier A."/>
            <person name="Wichmann J."/>
            <person name="Grundmann M."/>
            <person name="Rupp O."/>
            <person name="Lauersen K.J."/>
            <person name="Blifernez-Klassen O."/>
            <person name="Kalinowski J."/>
            <person name="Goesmann A."/>
            <person name="Mussgnug J.H."/>
            <person name="Kruse O."/>
        </authorList>
    </citation>
    <scope>NUCLEOTIDE SEQUENCE [LARGE SCALE GENOMIC DNA]</scope>
    <source>
        <strain evidence="6 7">SAG 48.87</strain>
    </source>
</reference>
<name>A0A0D2M6W5_9CHLO</name>